<dbReference type="InterPro" id="IPR052399">
    <property type="entry name" value="Phage_Baseplate_Assmbl_Protein"/>
</dbReference>
<evidence type="ECO:0000259" key="3">
    <source>
        <dbReference type="Pfam" id="PF04865"/>
    </source>
</evidence>
<protein>
    <submittedName>
        <fullName evidence="6">Baseplate J/gp47 family protein</fullName>
    </submittedName>
</protein>
<feature type="domain" description="Baseplate protein J-like barrel" evidence="3">
    <location>
        <begin position="92"/>
        <end position="175"/>
    </location>
</feature>
<dbReference type="PANTHER" id="PTHR37829:SF3">
    <property type="entry name" value="PROTEIN JAYE-RELATED"/>
    <property type="match status" value="1"/>
</dbReference>
<evidence type="ECO:0000256" key="2">
    <source>
        <dbReference type="SAM" id="MobiDB-lite"/>
    </source>
</evidence>
<accession>A0ABW5SZ95</accession>
<dbReference type="Proteomes" id="UP001597520">
    <property type="component" value="Unassembled WGS sequence"/>
</dbReference>
<comment type="caution">
    <text evidence="6">The sequence shown here is derived from an EMBL/GenBank/DDBJ whole genome shotgun (WGS) entry which is preliminary data.</text>
</comment>
<feature type="domain" description="Baseplate J-like C-terminal" evidence="5">
    <location>
        <begin position="273"/>
        <end position="358"/>
    </location>
</feature>
<dbReference type="PANTHER" id="PTHR37829">
    <property type="entry name" value="PHAGE-LIKE ELEMENT PBSX PROTEIN XKDT"/>
    <property type="match status" value="1"/>
</dbReference>
<name>A0ABW5SZ95_9BACI</name>
<dbReference type="EMBL" id="JBHUML010000002">
    <property type="protein sequence ID" value="MFD2704623.1"/>
    <property type="molecule type" value="Genomic_DNA"/>
</dbReference>
<dbReference type="Pfam" id="PF26079">
    <property type="entry name" value="Baseplate_J_C"/>
    <property type="match status" value="1"/>
</dbReference>
<evidence type="ECO:0000313" key="6">
    <source>
        <dbReference type="EMBL" id="MFD2704623.1"/>
    </source>
</evidence>
<keyword evidence="7" id="KW-1185">Reference proteome</keyword>
<comment type="similarity">
    <text evidence="1">Belongs to the Mu gp47/PBSX XkdT family.</text>
</comment>
<evidence type="ECO:0000259" key="5">
    <source>
        <dbReference type="Pfam" id="PF26079"/>
    </source>
</evidence>
<organism evidence="6 7">
    <name type="scientific">Salibacterium lacus</name>
    <dbReference type="NCBI Taxonomy" id="1898109"/>
    <lineage>
        <taxon>Bacteria</taxon>
        <taxon>Bacillati</taxon>
        <taxon>Bacillota</taxon>
        <taxon>Bacilli</taxon>
        <taxon>Bacillales</taxon>
        <taxon>Bacillaceae</taxon>
    </lineage>
</organism>
<dbReference type="Pfam" id="PF26078">
    <property type="entry name" value="Baseplate_J_M"/>
    <property type="match status" value="1"/>
</dbReference>
<proteinExistence type="inferred from homology"/>
<sequence>MAIEERYASETQQAILDRMKNDISDEFDKRESSHVHDMLSPASIELAKAYIALDQVLTYGFANENTPREYLELRAAELGVEPNPATKAAGEVTFSGDDAENIPSGTRVSTDDDDPIYAVTTADASIPAGGGSVTVAAEAEEAGAEGNVAAGELTLVRGDLSDVLSVTNDEAFEGGADEESDESLLERYYNRARNPGTSGNAADYRSWAREISGVTDAKVFPVWNGAGTVKVVLLGEGGTAPDSAIVDEVSTHIEEERPIGADVTTVAATEVAIDVTADVQLASGATISGVTADYEEALTEYLEGLAFEDPIVRYTQIASLLLDVPDIIDYDNLTMNGGTSNIEMADEEVAIIGTVTFNDVT</sequence>
<dbReference type="Pfam" id="PF04865">
    <property type="entry name" value="Baseplate_J"/>
    <property type="match status" value="1"/>
</dbReference>
<feature type="domain" description="Baseplate J-like central" evidence="4">
    <location>
        <begin position="197"/>
        <end position="267"/>
    </location>
</feature>
<gene>
    <name evidence="6" type="ORF">ACFSUB_04035</name>
</gene>
<evidence type="ECO:0000256" key="1">
    <source>
        <dbReference type="ARBA" id="ARBA00038087"/>
    </source>
</evidence>
<evidence type="ECO:0000313" key="7">
    <source>
        <dbReference type="Proteomes" id="UP001597520"/>
    </source>
</evidence>
<dbReference type="InterPro" id="IPR058530">
    <property type="entry name" value="Baseplate_J-like_C"/>
</dbReference>
<dbReference type="InterPro" id="IPR006949">
    <property type="entry name" value="Barrel_Baseplate_J-like"/>
</dbReference>
<dbReference type="InterPro" id="IPR058531">
    <property type="entry name" value="Baseplate_J_M"/>
</dbReference>
<feature type="region of interest" description="Disordered" evidence="2">
    <location>
        <begin position="95"/>
        <end position="114"/>
    </location>
</feature>
<evidence type="ECO:0000259" key="4">
    <source>
        <dbReference type="Pfam" id="PF26078"/>
    </source>
</evidence>
<dbReference type="RefSeq" id="WP_380711900.1">
    <property type="nucleotide sequence ID" value="NZ_JBHUML010000002.1"/>
</dbReference>
<reference evidence="7" key="1">
    <citation type="journal article" date="2019" name="Int. J. Syst. Evol. Microbiol.">
        <title>The Global Catalogue of Microorganisms (GCM) 10K type strain sequencing project: providing services to taxonomists for standard genome sequencing and annotation.</title>
        <authorList>
            <consortium name="The Broad Institute Genomics Platform"/>
            <consortium name="The Broad Institute Genome Sequencing Center for Infectious Disease"/>
            <person name="Wu L."/>
            <person name="Ma J."/>
        </authorList>
    </citation>
    <scope>NUCLEOTIDE SEQUENCE [LARGE SCALE GENOMIC DNA]</scope>
    <source>
        <strain evidence="7">KCTC 33792</strain>
    </source>
</reference>